<dbReference type="PROSITE" id="PS50011">
    <property type="entry name" value="PROTEIN_KINASE_DOM"/>
    <property type="match status" value="1"/>
</dbReference>
<keyword evidence="1" id="KW-0547">Nucleotide-binding</keyword>
<comment type="caution">
    <text evidence="3">The sequence shown here is derived from an EMBL/GenBank/DDBJ whole genome shotgun (WGS) entry which is preliminary data.</text>
</comment>
<dbReference type="Gene3D" id="1.10.510.10">
    <property type="entry name" value="Transferase(Phosphotransferase) domain 1"/>
    <property type="match status" value="1"/>
</dbReference>
<dbReference type="OrthoDB" id="9788659at2"/>
<keyword evidence="3" id="KW-0418">Kinase</keyword>
<name>A0A366EFA2_9BACI</name>
<protein>
    <submittedName>
        <fullName evidence="3">Serine/threonine-protein kinase</fullName>
    </submittedName>
</protein>
<evidence type="ECO:0000256" key="1">
    <source>
        <dbReference type="PROSITE-ProRule" id="PRU10141"/>
    </source>
</evidence>
<dbReference type="SUPFAM" id="SSF56112">
    <property type="entry name" value="Protein kinase-like (PK-like)"/>
    <property type="match status" value="1"/>
</dbReference>
<sequence>MPLTLFRRLIDGFEQTWKPGENINGYHIIRLVGKGSYGTTYSVIDHSSGKEAILKRIRPYKKLFSNHVQYVQNEMNALQTLSHPQFPSVYTAGKYKKTPYFVMEKMEGQTFEELIFQEGKTYSEGESLKLGVQLVILVQWIHENGFVHRDLRIPNILLDHGLLQIIDFGLACEMNATRETIPGKLKDYMRDKSKKSDFYAIGHFLLFLLYSSYEPTMKKERSWEEELAIHHDTRMVIRRLLQIDSGFSDSEEILGELYRVIDTLQER</sequence>
<feature type="domain" description="Protein kinase" evidence="2">
    <location>
        <begin position="26"/>
        <end position="267"/>
    </location>
</feature>
<feature type="binding site" evidence="1">
    <location>
        <position position="55"/>
    </location>
    <ligand>
        <name>ATP</name>
        <dbReference type="ChEBI" id="CHEBI:30616"/>
    </ligand>
</feature>
<dbReference type="AlphaFoldDB" id="A0A366EFA2"/>
<dbReference type="Pfam" id="PF00069">
    <property type="entry name" value="Pkinase"/>
    <property type="match status" value="1"/>
</dbReference>
<dbReference type="PROSITE" id="PS00107">
    <property type="entry name" value="PROTEIN_KINASE_ATP"/>
    <property type="match status" value="1"/>
</dbReference>
<dbReference type="GO" id="GO:0004713">
    <property type="term" value="F:protein tyrosine kinase activity"/>
    <property type="evidence" value="ECO:0007669"/>
    <property type="project" value="InterPro"/>
</dbReference>
<dbReference type="InterPro" id="IPR011009">
    <property type="entry name" value="Kinase-like_dom_sf"/>
</dbReference>
<organism evidence="3 4">
    <name type="scientific">Rossellomorea aquimaris</name>
    <dbReference type="NCBI Taxonomy" id="189382"/>
    <lineage>
        <taxon>Bacteria</taxon>
        <taxon>Bacillati</taxon>
        <taxon>Bacillota</taxon>
        <taxon>Bacilli</taxon>
        <taxon>Bacillales</taxon>
        <taxon>Bacillaceae</taxon>
        <taxon>Rossellomorea</taxon>
    </lineage>
</organism>
<proteinExistence type="predicted"/>
<dbReference type="EMBL" id="QNRJ01000021">
    <property type="protein sequence ID" value="RBP01101.1"/>
    <property type="molecule type" value="Genomic_DNA"/>
</dbReference>
<dbReference type="PANTHER" id="PTHR44167:SF24">
    <property type="entry name" value="SERINE_THREONINE-PROTEIN KINASE CHK2"/>
    <property type="match status" value="1"/>
</dbReference>
<keyword evidence="3" id="KW-0808">Transferase</keyword>
<dbReference type="PANTHER" id="PTHR44167">
    <property type="entry name" value="OVARIAN-SPECIFIC SERINE/THREONINE-PROTEIN KINASE LOK-RELATED"/>
    <property type="match status" value="1"/>
</dbReference>
<dbReference type="InterPro" id="IPR000719">
    <property type="entry name" value="Prot_kinase_dom"/>
</dbReference>
<accession>A0A366EFA2</accession>
<gene>
    <name evidence="3" type="ORF">DET59_1219</name>
</gene>
<dbReference type="RefSeq" id="WP_113970958.1">
    <property type="nucleotide sequence ID" value="NZ_QNRJ01000021.1"/>
</dbReference>
<dbReference type="InterPro" id="IPR017441">
    <property type="entry name" value="Protein_kinase_ATP_BS"/>
</dbReference>
<keyword evidence="1" id="KW-0067">ATP-binding</keyword>
<dbReference type="InterPro" id="IPR020635">
    <property type="entry name" value="Tyr_kinase_cat_dom"/>
</dbReference>
<reference evidence="3 4" key="1">
    <citation type="submission" date="2018-06" db="EMBL/GenBank/DDBJ databases">
        <title>Freshwater and sediment microbial communities from various areas in North America, analyzing microbe dynamics in response to fracking.</title>
        <authorList>
            <person name="Lamendella R."/>
        </authorList>
    </citation>
    <scope>NUCLEOTIDE SEQUENCE [LARGE SCALE GENOMIC DNA]</scope>
    <source>
        <strain evidence="3 4">97B</strain>
    </source>
</reference>
<evidence type="ECO:0000259" key="2">
    <source>
        <dbReference type="PROSITE" id="PS50011"/>
    </source>
</evidence>
<evidence type="ECO:0000313" key="3">
    <source>
        <dbReference type="EMBL" id="RBP01101.1"/>
    </source>
</evidence>
<dbReference type="GO" id="GO:0005524">
    <property type="term" value="F:ATP binding"/>
    <property type="evidence" value="ECO:0007669"/>
    <property type="project" value="UniProtKB-UniRule"/>
</dbReference>
<dbReference type="SMART" id="SM00219">
    <property type="entry name" value="TyrKc"/>
    <property type="match status" value="1"/>
</dbReference>
<dbReference type="Proteomes" id="UP000252118">
    <property type="component" value="Unassembled WGS sequence"/>
</dbReference>
<evidence type="ECO:0000313" key="4">
    <source>
        <dbReference type="Proteomes" id="UP000252118"/>
    </source>
</evidence>